<evidence type="ECO:0000313" key="1">
    <source>
        <dbReference type="EMBL" id="GIY08158.1"/>
    </source>
</evidence>
<accession>A0AAV4QEM4</accession>
<dbReference type="EMBL" id="BPLR01006208">
    <property type="protein sequence ID" value="GIY08158.1"/>
    <property type="molecule type" value="Genomic_DNA"/>
</dbReference>
<evidence type="ECO:0000313" key="2">
    <source>
        <dbReference type="Proteomes" id="UP001054945"/>
    </source>
</evidence>
<sequence>MSTCDNARVRISHINTGDNPECKPAHKQKHFLRAVLIDRSHLWKLNAISPANGTPDDMNSLLGDGKGTDDASQLRIPMSKPNSYFHNEMNSFGHFCMQNERQNGQGLFWLETGEYLG</sequence>
<dbReference type="AlphaFoldDB" id="A0AAV4QEM4"/>
<comment type="caution">
    <text evidence="1">The sequence shown here is derived from an EMBL/GenBank/DDBJ whole genome shotgun (WGS) entry which is preliminary data.</text>
</comment>
<reference evidence="1 2" key="1">
    <citation type="submission" date="2021-06" db="EMBL/GenBank/DDBJ databases">
        <title>Caerostris extrusa draft genome.</title>
        <authorList>
            <person name="Kono N."/>
            <person name="Arakawa K."/>
        </authorList>
    </citation>
    <scope>NUCLEOTIDE SEQUENCE [LARGE SCALE GENOMIC DNA]</scope>
</reference>
<organism evidence="1 2">
    <name type="scientific">Caerostris extrusa</name>
    <name type="common">Bark spider</name>
    <name type="synonym">Caerostris bankana</name>
    <dbReference type="NCBI Taxonomy" id="172846"/>
    <lineage>
        <taxon>Eukaryota</taxon>
        <taxon>Metazoa</taxon>
        <taxon>Ecdysozoa</taxon>
        <taxon>Arthropoda</taxon>
        <taxon>Chelicerata</taxon>
        <taxon>Arachnida</taxon>
        <taxon>Araneae</taxon>
        <taxon>Araneomorphae</taxon>
        <taxon>Entelegynae</taxon>
        <taxon>Araneoidea</taxon>
        <taxon>Araneidae</taxon>
        <taxon>Caerostris</taxon>
    </lineage>
</organism>
<protein>
    <submittedName>
        <fullName evidence="1">Uncharacterized protein</fullName>
    </submittedName>
</protein>
<dbReference type="Proteomes" id="UP001054945">
    <property type="component" value="Unassembled WGS sequence"/>
</dbReference>
<name>A0AAV4QEM4_CAEEX</name>
<gene>
    <name evidence="1" type="ORF">CEXT_240541</name>
</gene>
<keyword evidence="2" id="KW-1185">Reference proteome</keyword>
<proteinExistence type="predicted"/>